<dbReference type="RefSeq" id="WP_147138331.1">
    <property type="nucleotide sequence ID" value="NZ_BAABIJ010000002.1"/>
</dbReference>
<proteinExistence type="predicted"/>
<reference evidence="2 3" key="1">
    <citation type="journal article" date="2013" name="Stand. Genomic Sci.">
        <title>Genomic Encyclopedia of Type Strains, Phase I: The one thousand microbial genomes (KMG-I) project.</title>
        <authorList>
            <person name="Kyrpides N.C."/>
            <person name="Woyke T."/>
            <person name="Eisen J.A."/>
            <person name="Garrity G."/>
            <person name="Lilburn T.G."/>
            <person name="Beck B.J."/>
            <person name="Whitman W.B."/>
            <person name="Hugenholtz P."/>
            <person name="Klenk H.P."/>
        </authorList>
    </citation>
    <scope>NUCLEOTIDE SEQUENCE [LARGE SCALE GENOMIC DNA]</scope>
    <source>
        <strain evidence="2 3">DSM 45044</strain>
    </source>
</reference>
<dbReference type="InterPro" id="IPR009003">
    <property type="entry name" value="Peptidase_S1_PA"/>
</dbReference>
<keyword evidence="1" id="KW-0732">Signal</keyword>
<dbReference type="InterPro" id="IPR043504">
    <property type="entry name" value="Peptidase_S1_PA_chymotrypsin"/>
</dbReference>
<name>A0A562V1F6_9ACTN</name>
<evidence type="ECO:0000313" key="3">
    <source>
        <dbReference type="Proteomes" id="UP000321617"/>
    </source>
</evidence>
<evidence type="ECO:0000256" key="1">
    <source>
        <dbReference type="SAM" id="SignalP"/>
    </source>
</evidence>
<feature type="chain" id="PRO_5022151485" evidence="1">
    <location>
        <begin position="28"/>
        <end position="389"/>
    </location>
</feature>
<gene>
    <name evidence="2" type="ORF">LX16_2482</name>
</gene>
<dbReference type="Pfam" id="PF13365">
    <property type="entry name" value="Trypsin_2"/>
    <property type="match status" value="1"/>
</dbReference>
<feature type="signal peptide" evidence="1">
    <location>
        <begin position="1"/>
        <end position="27"/>
    </location>
</feature>
<evidence type="ECO:0000313" key="2">
    <source>
        <dbReference type="EMBL" id="TWJ11750.1"/>
    </source>
</evidence>
<keyword evidence="3" id="KW-1185">Reference proteome</keyword>
<comment type="caution">
    <text evidence="2">The sequence shown here is derived from an EMBL/GenBank/DDBJ whole genome shotgun (WGS) entry which is preliminary data.</text>
</comment>
<organism evidence="2 3">
    <name type="scientific">Stackebrandtia albiflava</name>
    <dbReference type="NCBI Taxonomy" id="406432"/>
    <lineage>
        <taxon>Bacteria</taxon>
        <taxon>Bacillati</taxon>
        <taxon>Actinomycetota</taxon>
        <taxon>Actinomycetes</taxon>
        <taxon>Glycomycetales</taxon>
        <taxon>Glycomycetaceae</taxon>
        <taxon>Stackebrandtia</taxon>
    </lineage>
</organism>
<sequence length="389" mass="42469">MRRTVTLVAIGMVAAATPLLLGPVAEAVQQEDRPVRQAQQPVESGTMEIGTVEDVGKTLSYLTSAEQTLRYPGSKYVKVHFSRLDLLPEDYITVSSPDGSESHRIEAADAPRWSTSITGDTAVVELHTAGGVVSDVMSRYGVEVDKVARGFTDTELAEERESHRRTESICGGDDQQDAVCYESDEPEVYDNASPVARLLIGGTTLCTAFRVGEDNRMLTNNHCFETTAQARDTEVWFDYACRECGGEEVRDVVKVNGDEVLDTDFTYDYTLFTVDDFAKIEEFGHLTLSDRKSRQGEKLYIPQHPSGAPSQIAMVSDADGGACRVDDPAFDGYAADSDVSYYCDTEFGSSGSPVLSRDTHEVIALHHFGGCPNSGVRSDILLDRIGSML</sequence>
<dbReference type="OrthoDB" id="5928962at2"/>
<dbReference type="Proteomes" id="UP000321617">
    <property type="component" value="Unassembled WGS sequence"/>
</dbReference>
<dbReference type="EMBL" id="VLLL01000006">
    <property type="protein sequence ID" value="TWJ11750.1"/>
    <property type="molecule type" value="Genomic_DNA"/>
</dbReference>
<dbReference type="SUPFAM" id="SSF50494">
    <property type="entry name" value="Trypsin-like serine proteases"/>
    <property type="match status" value="1"/>
</dbReference>
<dbReference type="Gene3D" id="2.40.10.10">
    <property type="entry name" value="Trypsin-like serine proteases"/>
    <property type="match status" value="1"/>
</dbReference>
<protein>
    <submittedName>
        <fullName evidence="2">V8-like Glu-specific endopeptidase</fullName>
    </submittedName>
</protein>
<dbReference type="AlphaFoldDB" id="A0A562V1F6"/>
<dbReference type="PANTHER" id="PTHR36234">
    <property type="entry name" value="LYSYL ENDOPEPTIDASE"/>
    <property type="match status" value="1"/>
</dbReference>
<dbReference type="PANTHER" id="PTHR36234:SF5">
    <property type="entry name" value="LYSYL ENDOPEPTIDASE"/>
    <property type="match status" value="1"/>
</dbReference>
<accession>A0A562V1F6</accession>